<dbReference type="SUPFAM" id="SSF53649">
    <property type="entry name" value="Alkaline phosphatase-like"/>
    <property type="match status" value="1"/>
</dbReference>
<keyword evidence="5 8" id="KW-0378">Hydrolase</keyword>
<dbReference type="Proteomes" id="UP000006334">
    <property type="component" value="Unassembled WGS sequence"/>
</dbReference>
<dbReference type="InterPro" id="IPR000917">
    <property type="entry name" value="Sulfatase_N"/>
</dbReference>
<evidence type="ECO:0000256" key="6">
    <source>
        <dbReference type="ARBA" id="ARBA00022837"/>
    </source>
</evidence>
<keyword evidence="9" id="KW-1185">Reference proteome</keyword>
<protein>
    <submittedName>
        <fullName evidence="8">Aryl-sulphate sulphohydrolase</fullName>
    </submittedName>
</protein>
<dbReference type="CDD" id="cd16144">
    <property type="entry name" value="ARS_like"/>
    <property type="match status" value="1"/>
</dbReference>
<dbReference type="InterPro" id="IPR050738">
    <property type="entry name" value="Sulfatase"/>
</dbReference>
<keyword evidence="4" id="KW-0732">Signal</keyword>
<evidence type="ECO:0000259" key="7">
    <source>
        <dbReference type="Pfam" id="PF00884"/>
    </source>
</evidence>
<dbReference type="Pfam" id="PF00884">
    <property type="entry name" value="Sulfatase"/>
    <property type="match status" value="1"/>
</dbReference>
<comment type="cofactor">
    <cofactor evidence="1">
        <name>Ca(2+)</name>
        <dbReference type="ChEBI" id="CHEBI:29108"/>
    </cofactor>
</comment>
<reference evidence="8 9" key="1">
    <citation type="journal article" date="2017" name="Antonie Van Leeuwenhoek">
        <title>Rhizobium rhizosphaerae sp. nov., a novel species isolated from rice rhizosphere.</title>
        <authorList>
            <person name="Zhao J.J."/>
            <person name="Zhang J."/>
            <person name="Zhang R.J."/>
            <person name="Zhang C.W."/>
            <person name="Yin H.Q."/>
            <person name="Zhang X.X."/>
        </authorList>
    </citation>
    <scope>NUCLEOTIDE SEQUENCE [LARGE SCALE GENOMIC DNA]</scope>
    <source>
        <strain evidence="8 9">E3</strain>
    </source>
</reference>
<evidence type="ECO:0000256" key="3">
    <source>
        <dbReference type="ARBA" id="ARBA00022723"/>
    </source>
</evidence>
<evidence type="ECO:0000313" key="9">
    <source>
        <dbReference type="Proteomes" id="UP000006334"/>
    </source>
</evidence>
<keyword evidence="3" id="KW-0479">Metal-binding</keyword>
<dbReference type="GO" id="GO:0046872">
    <property type="term" value="F:metal ion binding"/>
    <property type="evidence" value="ECO:0007669"/>
    <property type="project" value="UniProtKB-KW"/>
</dbReference>
<dbReference type="OrthoDB" id="9803751at2"/>
<feature type="domain" description="Sulfatase N-terminal" evidence="7">
    <location>
        <begin position="2"/>
        <end position="306"/>
    </location>
</feature>
<dbReference type="InterPro" id="IPR017850">
    <property type="entry name" value="Alkaline_phosphatase_core_sf"/>
</dbReference>
<comment type="caution">
    <text evidence="8">The sequence shown here is derived from an EMBL/GenBank/DDBJ whole genome shotgun (WGS) entry which is preliminary data.</text>
</comment>
<evidence type="ECO:0000256" key="4">
    <source>
        <dbReference type="ARBA" id="ARBA00022729"/>
    </source>
</evidence>
<evidence type="ECO:0000256" key="1">
    <source>
        <dbReference type="ARBA" id="ARBA00001913"/>
    </source>
</evidence>
<dbReference type="STRING" id="1127673.GLIP_1169"/>
<accession>K6YRA0</accession>
<comment type="similarity">
    <text evidence="2">Belongs to the sulfatase family.</text>
</comment>
<organism evidence="8 9">
    <name type="scientific">Aliiglaciecola lipolytica E3</name>
    <dbReference type="NCBI Taxonomy" id="1127673"/>
    <lineage>
        <taxon>Bacteria</taxon>
        <taxon>Pseudomonadati</taxon>
        <taxon>Pseudomonadota</taxon>
        <taxon>Gammaproteobacteria</taxon>
        <taxon>Alteromonadales</taxon>
        <taxon>Alteromonadaceae</taxon>
        <taxon>Aliiglaciecola</taxon>
    </lineage>
</organism>
<dbReference type="Gene3D" id="3.40.720.10">
    <property type="entry name" value="Alkaline Phosphatase, subunit A"/>
    <property type="match status" value="1"/>
</dbReference>
<evidence type="ECO:0000313" key="8">
    <source>
        <dbReference type="EMBL" id="GAC13810.1"/>
    </source>
</evidence>
<dbReference type="EMBL" id="BAEN01000023">
    <property type="protein sequence ID" value="GAC13810.1"/>
    <property type="molecule type" value="Genomic_DNA"/>
</dbReference>
<keyword evidence="6" id="KW-0106">Calcium</keyword>
<dbReference type="PANTHER" id="PTHR42693:SF42">
    <property type="entry name" value="ARYLSULFATASE G"/>
    <property type="match status" value="1"/>
</dbReference>
<dbReference type="PANTHER" id="PTHR42693">
    <property type="entry name" value="ARYLSULFATASE FAMILY MEMBER"/>
    <property type="match status" value="1"/>
</dbReference>
<gene>
    <name evidence="8" type="ORF">GLIP_1169</name>
</gene>
<evidence type="ECO:0000256" key="2">
    <source>
        <dbReference type="ARBA" id="ARBA00008779"/>
    </source>
</evidence>
<evidence type="ECO:0000256" key="5">
    <source>
        <dbReference type="ARBA" id="ARBA00022801"/>
    </source>
</evidence>
<proteinExistence type="inferred from homology"/>
<sequence>MVVVDDLGWADVGYNNPDSIFNTPNIDELARNSMHFTNAYAGAANCAPSRAVLMSGQYTPRHGIYTVSPATRGHEKTRKLIPSQNKDVLDDNNVTLAEMFKAKGYQTGHFGKWHLGEDPSTQGFDHNVAGHKKGHPKTYFSPYNLPFIENGSKGEYLTDRLTTEVVDWITQNKEKPFFAYVPYYSVHTPLQAIEEVKQKYLNHPLARNEKHATYAAMVEIMDKNVGRIRDTLRQHNLTENTLLIFTSDNGGIRSISYQDPLRAGKGSYYEGGIRVPLLVSWPTKVKPGTNHTPTINADFYPTFGNVLKVSKLPQTLDGEDLSPLLFEQGTLPERALFWHFPIYLQAYNVKADQSQDPLFRTRPGSAMRRGKWKLIHYFEEDEYELYDLKNDLGEHVNFASYLPDIVKTMSSELKQWQTRIKAPIPTQKNVQYDREFELKKMQSRLLAQ</sequence>
<dbReference type="Gene3D" id="3.30.1120.10">
    <property type="match status" value="1"/>
</dbReference>
<name>K6YRA0_9ALTE</name>
<dbReference type="AlphaFoldDB" id="K6YRA0"/>
<dbReference type="eggNOG" id="COG3119">
    <property type="taxonomic scope" value="Bacteria"/>
</dbReference>
<dbReference type="GO" id="GO:0004065">
    <property type="term" value="F:arylsulfatase activity"/>
    <property type="evidence" value="ECO:0007669"/>
    <property type="project" value="TreeGrafter"/>
</dbReference>